<evidence type="ECO:0000259" key="3">
    <source>
        <dbReference type="PROSITE" id="PS50206"/>
    </source>
</evidence>
<dbReference type="InterPro" id="IPR036873">
    <property type="entry name" value="Rhodanese-like_dom_sf"/>
</dbReference>
<dbReference type="AlphaFoldDB" id="A0A6M0SU10"/>
<reference evidence="4 5" key="1">
    <citation type="submission" date="2019-02" db="EMBL/GenBank/DDBJ databases">
        <title>Genome sequencing of Clostridium botulinum clinical isolates.</title>
        <authorList>
            <person name="Brunt J."/>
            <person name="Van Vliet A.H.M."/>
            <person name="Stringer S.C."/>
            <person name="Grant K.A."/>
            <person name="Carter A.C."/>
            <person name="Peck M.W."/>
        </authorList>
    </citation>
    <scope>NUCLEOTIDE SEQUENCE [LARGE SCALE GENOMIC DNA]</scope>
    <source>
        <strain evidence="4 5">R1125/03</strain>
    </source>
</reference>
<dbReference type="InterPro" id="IPR045078">
    <property type="entry name" value="TST/MPST-like"/>
</dbReference>
<accession>A0A6M0SU10</accession>
<protein>
    <submittedName>
        <fullName evidence="4">Sulfurtransferase</fullName>
    </submittedName>
</protein>
<keyword evidence="2" id="KW-0677">Repeat</keyword>
<dbReference type="EMBL" id="SGJP01000001">
    <property type="protein sequence ID" value="NFA58986.1"/>
    <property type="molecule type" value="Genomic_DNA"/>
</dbReference>
<dbReference type="Pfam" id="PF00581">
    <property type="entry name" value="Rhodanese"/>
    <property type="match status" value="2"/>
</dbReference>
<dbReference type="Gene3D" id="3.40.250.10">
    <property type="entry name" value="Rhodanese-like domain"/>
    <property type="match status" value="2"/>
</dbReference>
<keyword evidence="1 4" id="KW-0808">Transferase</keyword>
<dbReference type="PROSITE" id="PS50206">
    <property type="entry name" value="RHODANESE_3"/>
    <property type="match status" value="2"/>
</dbReference>
<dbReference type="InterPro" id="IPR001763">
    <property type="entry name" value="Rhodanese-like_dom"/>
</dbReference>
<evidence type="ECO:0000256" key="1">
    <source>
        <dbReference type="ARBA" id="ARBA00022679"/>
    </source>
</evidence>
<dbReference type="PANTHER" id="PTHR11364">
    <property type="entry name" value="THIOSULFATE SULFERTANSFERASE"/>
    <property type="match status" value="1"/>
</dbReference>
<gene>
    <name evidence="4" type="ORF">EXM42_00785</name>
</gene>
<dbReference type="CDD" id="cd01448">
    <property type="entry name" value="TST_Repeat_1"/>
    <property type="match status" value="1"/>
</dbReference>
<dbReference type="Proteomes" id="UP000473089">
    <property type="component" value="Unassembled WGS sequence"/>
</dbReference>
<organism evidence="4 5">
    <name type="scientific">Clostridium botulinum</name>
    <dbReference type="NCBI Taxonomy" id="1491"/>
    <lineage>
        <taxon>Bacteria</taxon>
        <taxon>Bacillati</taxon>
        <taxon>Bacillota</taxon>
        <taxon>Clostridia</taxon>
        <taxon>Eubacteriales</taxon>
        <taxon>Clostridiaceae</taxon>
        <taxon>Clostridium</taxon>
    </lineage>
</organism>
<feature type="domain" description="Rhodanese" evidence="3">
    <location>
        <begin position="182"/>
        <end position="290"/>
    </location>
</feature>
<evidence type="ECO:0000313" key="5">
    <source>
        <dbReference type="Proteomes" id="UP000473089"/>
    </source>
</evidence>
<sequence>MKNFVSTEWLQNHLEDENIVIVDCRGDLLKDSYGEQIYKKGHIKNAVFADLKKVMSSEEKEHGGRNPLPSLENFKENLEKLGIKKNTLIIAYDELKIAGAARFCWMLRYMGHTNNYVLDGGIGKWSKENRKLYIEENISKENSIKKNSKEKLYIKNEEFNISLKGEVKEEIKADMNYIKDNMNKDLILVDSRTNIRYRGVEEPIDKKSGHIPGAQNFYWKDMLKKDDTIDENKVKEKFLPLKKYSNIAVYCGSGIDATFNFLLLDELEIKSRVYAGSWSDWITYKYNPIE</sequence>
<dbReference type="SUPFAM" id="SSF52821">
    <property type="entry name" value="Rhodanese/Cell cycle control phosphatase"/>
    <property type="match status" value="2"/>
</dbReference>
<comment type="caution">
    <text evidence="4">The sequence shown here is derived from an EMBL/GenBank/DDBJ whole genome shotgun (WGS) entry which is preliminary data.</text>
</comment>
<evidence type="ECO:0000313" key="4">
    <source>
        <dbReference type="EMBL" id="NFA58986.1"/>
    </source>
</evidence>
<dbReference type="PANTHER" id="PTHR11364:SF27">
    <property type="entry name" value="SULFURTRANSFERASE"/>
    <property type="match status" value="1"/>
</dbReference>
<feature type="domain" description="Rhodanese" evidence="3">
    <location>
        <begin position="15"/>
        <end position="134"/>
    </location>
</feature>
<dbReference type="SMART" id="SM00450">
    <property type="entry name" value="RHOD"/>
    <property type="match status" value="2"/>
</dbReference>
<evidence type="ECO:0000256" key="2">
    <source>
        <dbReference type="ARBA" id="ARBA00022737"/>
    </source>
</evidence>
<name>A0A6M0SU10_CLOBO</name>
<proteinExistence type="predicted"/>
<dbReference type="GO" id="GO:0004792">
    <property type="term" value="F:thiosulfate-cyanide sulfurtransferase activity"/>
    <property type="evidence" value="ECO:0007669"/>
    <property type="project" value="TreeGrafter"/>
</dbReference>
<dbReference type="CDD" id="cd01449">
    <property type="entry name" value="TST_Repeat_2"/>
    <property type="match status" value="1"/>
</dbReference>